<keyword evidence="3" id="KW-1185">Reference proteome</keyword>
<evidence type="ECO:0000313" key="2">
    <source>
        <dbReference type="EMBL" id="PPK92423.1"/>
    </source>
</evidence>
<dbReference type="OrthoDB" id="9771302at2"/>
<dbReference type="InterPro" id="IPR051207">
    <property type="entry name" value="ComplexI_NDUFA9_subunit"/>
</dbReference>
<dbReference type="Gene3D" id="3.40.50.720">
    <property type="entry name" value="NAD(P)-binding Rossmann-like Domain"/>
    <property type="match status" value="1"/>
</dbReference>
<dbReference type="PANTHER" id="PTHR12126">
    <property type="entry name" value="NADH-UBIQUINONE OXIDOREDUCTASE 39 KDA SUBUNIT-RELATED"/>
    <property type="match status" value="1"/>
</dbReference>
<reference evidence="2 3" key="1">
    <citation type="submission" date="2018-02" db="EMBL/GenBank/DDBJ databases">
        <title>Genomic Encyclopedia of Archaeal and Bacterial Type Strains, Phase II (KMG-II): from individual species to whole genera.</title>
        <authorList>
            <person name="Goeker M."/>
        </authorList>
    </citation>
    <scope>NUCLEOTIDE SEQUENCE [LARGE SCALE GENOMIC DNA]</scope>
    <source>
        <strain evidence="2 3">DSM 22857</strain>
    </source>
</reference>
<organism evidence="2 3">
    <name type="scientific">Kineococcus xinjiangensis</name>
    <dbReference type="NCBI Taxonomy" id="512762"/>
    <lineage>
        <taxon>Bacteria</taxon>
        <taxon>Bacillati</taxon>
        <taxon>Actinomycetota</taxon>
        <taxon>Actinomycetes</taxon>
        <taxon>Kineosporiales</taxon>
        <taxon>Kineosporiaceae</taxon>
        <taxon>Kineococcus</taxon>
    </lineage>
</organism>
<dbReference type="AlphaFoldDB" id="A0A2S6IE12"/>
<dbReference type="GO" id="GO:0044877">
    <property type="term" value="F:protein-containing complex binding"/>
    <property type="evidence" value="ECO:0007669"/>
    <property type="project" value="TreeGrafter"/>
</dbReference>
<dbReference type="PANTHER" id="PTHR12126:SF11">
    <property type="entry name" value="NADH DEHYDROGENASE [UBIQUINONE] 1 ALPHA SUBCOMPLEX SUBUNIT 9, MITOCHONDRIAL"/>
    <property type="match status" value="1"/>
</dbReference>
<sequence>MRIVVLGGTGVVGRHVVAALRASGHEAVVASRSTGVDLLTGAGLDAALEGAGAVVDASTVATSRARTAVEFFTRSAEHVLAAEVRAGVRHHVVVSIVGLERVPLGYYAGKLAQERAVLAGPVPVSILRATQFHEFAGQMLDRMAFGPVAAVPVARVQPVAARDVGAALADLALGNPVGRAPEMAGPEVFHLPDLARRTAAARGARVRVLPLRLPGAAGRAMAAGALCPDGAFTCGSTPFAQWLAGSGPAVGAGR</sequence>
<proteinExistence type="predicted"/>
<accession>A0A2S6IE12</accession>
<name>A0A2S6IE12_9ACTN</name>
<dbReference type="InterPro" id="IPR001509">
    <property type="entry name" value="Epimerase_deHydtase"/>
</dbReference>
<dbReference type="Pfam" id="PF01370">
    <property type="entry name" value="Epimerase"/>
    <property type="match status" value="1"/>
</dbReference>
<evidence type="ECO:0000259" key="1">
    <source>
        <dbReference type="Pfam" id="PF01370"/>
    </source>
</evidence>
<dbReference type="Proteomes" id="UP000239485">
    <property type="component" value="Unassembled WGS sequence"/>
</dbReference>
<dbReference type="SUPFAM" id="SSF51735">
    <property type="entry name" value="NAD(P)-binding Rossmann-fold domains"/>
    <property type="match status" value="1"/>
</dbReference>
<gene>
    <name evidence="2" type="ORF">CLV92_11424</name>
</gene>
<dbReference type="InterPro" id="IPR036291">
    <property type="entry name" value="NAD(P)-bd_dom_sf"/>
</dbReference>
<protein>
    <submittedName>
        <fullName evidence="2">Uncharacterized protein YbjT (DUF2867 family)</fullName>
    </submittedName>
</protein>
<comment type="caution">
    <text evidence="2">The sequence shown here is derived from an EMBL/GenBank/DDBJ whole genome shotgun (WGS) entry which is preliminary data.</text>
</comment>
<evidence type="ECO:0000313" key="3">
    <source>
        <dbReference type="Proteomes" id="UP000239485"/>
    </source>
</evidence>
<dbReference type="RefSeq" id="WP_104434645.1">
    <property type="nucleotide sequence ID" value="NZ_PTJD01000014.1"/>
</dbReference>
<dbReference type="EMBL" id="PTJD01000014">
    <property type="protein sequence ID" value="PPK92423.1"/>
    <property type="molecule type" value="Genomic_DNA"/>
</dbReference>
<feature type="domain" description="NAD-dependent epimerase/dehydratase" evidence="1">
    <location>
        <begin position="3"/>
        <end position="57"/>
    </location>
</feature>